<dbReference type="InterPro" id="IPR014622">
    <property type="entry name" value="UCP036794_erythomycin"/>
</dbReference>
<reference evidence="1 2" key="1">
    <citation type="submission" date="2020-08" db="EMBL/GenBank/DDBJ databases">
        <title>Genomic Encyclopedia of Type Strains, Phase IV (KMG-IV): sequencing the most valuable type-strain genomes for metagenomic binning, comparative biology and taxonomic classification.</title>
        <authorList>
            <person name="Goeker M."/>
        </authorList>
    </citation>
    <scope>NUCLEOTIDE SEQUENCE [LARGE SCALE GENOMIC DNA]</scope>
    <source>
        <strain evidence="1 2">DSM 21458</strain>
    </source>
</reference>
<dbReference type="InterPro" id="IPR007815">
    <property type="entry name" value="Emycin_Estase"/>
</dbReference>
<dbReference type="InterPro" id="IPR052036">
    <property type="entry name" value="Hydrolase/PRTase-associated"/>
</dbReference>
<keyword evidence="2" id="KW-1185">Reference proteome</keyword>
<dbReference type="AlphaFoldDB" id="A0A841I1K3"/>
<name>A0A841I1K3_9DEIO</name>
<accession>A0A841I1K3</accession>
<dbReference type="Pfam" id="PF05139">
    <property type="entry name" value="Erythro_esteras"/>
    <property type="match status" value="1"/>
</dbReference>
<proteinExistence type="predicted"/>
<dbReference type="PIRSF" id="PIRSF036794">
    <property type="entry name" value="UCP_erythr_ester"/>
    <property type="match status" value="1"/>
</dbReference>
<dbReference type="SUPFAM" id="SSF159501">
    <property type="entry name" value="EreA/ChaN-like"/>
    <property type="match status" value="1"/>
</dbReference>
<gene>
    <name evidence="1" type="ORF">HNR42_003149</name>
</gene>
<dbReference type="PANTHER" id="PTHR31299">
    <property type="entry name" value="ESTERASE, PUTATIVE (AFU_ORTHOLOGUE AFUA_1G05850)-RELATED"/>
    <property type="match status" value="1"/>
</dbReference>
<evidence type="ECO:0000313" key="1">
    <source>
        <dbReference type="EMBL" id="MBB6099691.1"/>
    </source>
</evidence>
<dbReference type="CDD" id="cd14728">
    <property type="entry name" value="Ere-like"/>
    <property type="match status" value="1"/>
</dbReference>
<organism evidence="1 2">
    <name type="scientific">Deinobacterium chartae</name>
    <dbReference type="NCBI Taxonomy" id="521158"/>
    <lineage>
        <taxon>Bacteria</taxon>
        <taxon>Thermotogati</taxon>
        <taxon>Deinococcota</taxon>
        <taxon>Deinococci</taxon>
        <taxon>Deinococcales</taxon>
        <taxon>Deinococcaceae</taxon>
        <taxon>Deinobacterium</taxon>
    </lineage>
</organism>
<protein>
    <submittedName>
        <fullName evidence="1">Erythromycin esterase-like protein</fullName>
    </submittedName>
</protein>
<dbReference type="GO" id="GO:0046677">
    <property type="term" value="P:response to antibiotic"/>
    <property type="evidence" value="ECO:0007669"/>
    <property type="project" value="InterPro"/>
</dbReference>
<comment type="caution">
    <text evidence="1">The sequence shown here is derived from an EMBL/GenBank/DDBJ whole genome shotgun (WGS) entry which is preliminary data.</text>
</comment>
<dbReference type="Gene3D" id="3.30.1870.10">
    <property type="entry name" value="EreA-like, domain 2"/>
    <property type="match status" value="1"/>
</dbReference>
<sequence length="404" mass="44612">MPDQNLLRLGWNMAEPHSALSSFLNTLPEAPQLLALGEPTHGVDTFPAWRNRIFRTLVEGYGFRSIALESDIIAGQRVNAYITTGQGSLEEVMRTGFSHGFGASAANRELVEWMRAFNAEYRAGPPLHFYGFDAPLEWWAASPASSLLALHAFLDAHLTELPVSRSTLGHLCGTEDRWTNPATVRDATQSIGDRDEARQLRLLADDLGSLLRTETPHLTTQPGFWEAQLHARTAMDLLRYHALLASRAPNRVERMAALRDRMMADNLLAIAEREQQRGPTLVFAHHVHLQRSISRMQMGEMRIRWWGAGAHISRHLGSGYAFITSDAGTVLPKGIGEPAPETLQGTLMRLAAPVSLLTPQALAAVHPEQRATRTDLPIQAGYFSLKGGDLHLTDGLLFIKNATS</sequence>
<evidence type="ECO:0000313" key="2">
    <source>
        <dbReference type="Proteomes" id="UP000569951"/>
    </source>
</evidence>
<dbReference type="RefSeq" id="WP_183988439.1">
    <property type="nucleotide sequence ID" value="NZ_JACHHG010000014.1"/>
</dbReference>
<dbReference type="EMBL" id="JACHHG010000014">
    <property type="protein sequence ID" value="MBB6099691.1"/>
    <property type="molecule type" value="Genomic_DNA"/>
</dbReference>
<dbReference type="Proteomes" id="UP000569951">
    <property type="component" value="Unassembled WGS sequence"/>
</dbReference>
<dbReference type="PANTHER" id="PTHR31299:SF0">
    <property type="entry name" value="ESTERASE, PUTATIVE (AFU_ORTHOLOGUE AFUA_1G05850)-RELATED"/>
    <property type="match status" value="1"/>
</dbReference>